<sequence>MAGAKASTASTTSTESTSASAESTTTRGGVLFTRFGLVNAKGTTFHVCPVEFGDSFLCSIVIVEFDKAEALASARELVRDYGRTDDGTKRGEDLLQFSLINSIGKIPYVQTNSHDRLLSTTQAPSLGLPSK</sequence>
<dbReference type="EMBL" id="MFAG01000033">
    <property type="protein sequence ID" value="OGD71405.1"/>
    <property type="molecule type" value="Genomic_DNA"/>
</dbReference>
<comment type="caution">
    <text evidence="2">The sequence shown here is derived from an EMBL/GenBank/DDBJ whole genome shotgun (WGS) entry which is preliminary data.</text>
</comment>
<accession>A0A1F5EVJ5</accession>
<evidence type="ECO:0000313" key="2">
    <source>
        <dbReference type="EMBL" id="OGD71405.1"/>
    </source>
</evidence>
<evidence type="ECO:0000313" key="3">
    <source>
        <dbReference type="Proteomes" id="UP000177979"/>
    </source>
</evidence>
<protein>
    <submittedName>
        <fullName evidence="2">Uncharacterized protein</fullName>
    </submittedName>
</protein>
<reference evidence="2 3" key="1">
    <citation type="journal article" date="2016" name="Nat. Commun.">
        <title>Thousands of microbial genomes shed light on interconnected biogeochemical processes in an aquifer system.</title>
        <authorList>
            <person name="Anantharaman K."/>
            <person name="Brown C.T."/>
            <person name="Hug L.A."/>
            <person name="Sharon I."/>
            <person name="Castelle C.J."/>
            <person name="Probst A.J."/>
            <person name="Thomas B.C."/>
            <person name="Singh A."/>
            <person name="Wilkins M.J."/>
            <person name="Karaoz U."/>
            <person name="Brodie E.L."/>
            <person name="Williams K.H."/>
            <person name="Hubbard S.S."/>
            <person name="Banfield J.F."/>
        </authorList>
    </citation>
    <scope>NUCLEOTIDE SEQUENCE [LARGE SCALE GENOMIC DNA]</scope>
</reference>
<gene>
    <name evidence="2" type="ORF">A2703_04030</name>
</gene>
<dbReference type="AlphaFoldDB" id="A0A1F5EVJ5"/>
<feature type="region of interest" description="Disordered" evidence="1">
    <location>
        <begin position="1"/>
        <end position="23"/>
    </location>
</feature>
<dbReference type="STRING" id="1817722.A2703_04030"/>
<organism evidence="2 3">
    <name type="scientific">Candidatus Collierbacteria bacterium RIFCSPHIGHO2_01_FULL_50_25</name>
    <dbReference type="NCBI Taxonomy" id="1817722"/>
    <lineage>
        <taxon>Bacteria</taxon>
        <taxon>Candidatus Collieribacteriota</taxon>
    </lineage>
</organism>
<name>A0A1F5EVJ5_9BACT</name>
<dbReference type="Proteomes" id="UP000177979">
    <property type="component" value="Unassembled WGS sequence"/>
</dbReference>
<proteinExistence type="predicted"/>
<evidence type="ECO:0000256" key="1">
    <source>
        <dbReference type="SAM" id="MobiDB-lite"/>
    </source>
</evidence>